<sequence length="164" mass="17870">MSATVSEAPTQQRTRVLSKLVSMVVVILLTFHLSGCDAPKPVTEGYYFGIKQDIALAWIIRSLQGTSVTFDLTGIPQGQVAKTCANVTLYGLTQHEQADHLRGAGPNDLTPTHGIDCMYELTEYLGLKGLWSASFGYEACTVRNGDFSVVVSRVQMQSEIDVLL</sequence>
<dbReference type="EMBL" id="JAAPAO010000460">
    <property type="protein sequence ID" value="KAF4659259.1"/>
    <property type="molecule type" value="Genomic_DNA"/>
</dbReference>
<feature type="signal peptide" evidence="1">
    <location>
        <begin position="1"/>
        <end position="38"/>
    </location>
</feature>
<evidence type="ECO:0000256" key="1">
    <source>
        <dbReference type="SAM" id="SignalP"/>
    </source>
</evidence>
<evidence type="ECO:0008006" key="4">
    <source>
        <dbReference type="Google" id="ProtNLM"/>
    </source>
</evidence>
<keyword evidence="1" id="KW-0732">Signal</keyword>
<proteinExistence type="predicted"/>
<organism evidence="2 3">
    <name type="scientific">Perkinsus chesapeaki</name>
    <name type="common">Clam parasite</name>
    <name type="synonym">Perkinsus andrewsi</name>
    <dbReference type="NCBI Taxonomy" id="330153"/>
    <lineage>
        <taxon>Eukaryota</taxon>
        <taxon>Sar</taxon>
        <taxon>Alveolata</taxon>
        <taxon>Perkinsozoa</taxon>
        <taxon>Perkinsea</taxon>
        <taxon>Perkinsida</taxon>
        <taxon>Perkinsidae</taxon>
        <taxon>Perkinsus</taxon>
    </lineage>
</organism>
<name>A0A7J6LIZ4_PERCH</name>
<feature type="chain" id="PRO_5029694800" description="Lipoprotein" evidence="1">
    <location>
        <begin position="39"/>
        <end position="164"/>
    </location>
</feature>
<keyword evidence="3" id="KW-1185">Reference proteome</keyword>
<dbReference type="AlphaFoldDB" id="A0A7J6LIZ4"/>
<gene>
    <name evidence="2" type="ORF">FOL47_007672</name>
</gene>
<accession>A0A7J6LIZ4</accession>
<dbReference type="Proteomes" id="UP000591131">
    <property type="component" value="Unassembled WGS sequence"/>
</dbReference>
<evidence type="ECO:0000313" key="2">
    <source>
        <dbReference type="EMBL" id="KAF4659259.1"/>
    </source>
</evidence>
<protein>
    <recommendedName>
        <fullName evidence="4">Lipoprotein</fullName>
    </recommendedName>
</protein>
<evidence type="ECO:0000313" key="3">
    <source>
        <dbReference type="Proteomes" id="UP000591131"/>
    </source>
</evidence>
<reference evidence="2 3" key="1">
    <citation type="submission" date="2020-04" db="EMBL/GenBank/DDBJ databases">
        <title>Perkinsus chesapeaki whole genome sequence.</title>
        <authorList>
            <person name="Bogema D.R."/>
        </authorList>
    </citation>
    <scope>NUCLEOTIDE SEQUENCE [LARGE SCALE GENOMIC DNA]</scope>
    <source>
        <strain evidence="2">ATCC PRA-425</strain>
    </source>
</reference>
<comment type="caution">
    <text evidence="2">The sequence shown here is derived from an EMBL/GenBank/DDBJ whole genome shotgun (WGS) entry which is preliminary data.</text>
</comment>